<evidence type="ECO:0000313" key="5">
    <source>
        <dbReference type="Proteomes" id="UP001175344"/>
    </source>
</evidence>
<evidence type="ECO:0000259" key="3">
    <source>
        <dbReference type="Pfam" id="PF13708"/>
    </source>
</evidence>
<dbReference type="Pfam" id="PF13708">
    <property type="entry name" value="DUF4942"/>
    <property type="match status" value="1"/>
</dbReference>
<dbReference type="RefSeq" id="WP_241175396.1">
    <property type="nucleotide sequence ID" value="NZ_JAKWHR010000165.1"/>
</dbReference>
<dbReference type="InterPro" id="IPR029063">
    <property type="entry name" value="SAM-dependent_MTases_sf"/>
</dbReference>
<dbReference type="Gene3D" id="3.40.50.150">
    <property type="entry name" value="Vaccinia Virus protein VP39"/>
    <property type="match status" value="1"/>
</dbReference>
<evidence type="ECO:0000313" key="4">
    <source>
        <dbReference type="EMBL" id="MEC5729347.1"/>
    </source>
</evidence>
<reference evidence="4 5" key="1">
    <citation type="journal article" date="2023" name="Nat. Commun.">
        <title>Genomic dissection of endemic carbapenem resistance reveals metallo-beta-lactamase dissemination through clonal, plasmid and integron transfer.</title>
        <authorList>
            <person name="Macesic N."/>
            <person name="Hawkey J."/>
            <person name="Vezina B."/>
            <person name="Wisniewski J.A."/>
            <person name="Cottingham H."/>
            <person name="Blakeway L.V."/>
            <person name="Harshegyi T."/>
            <person name="Pragastis K."/>
            <person name="Badoordeen G.Z."/>
            <person name="Dennison A."/>
            <person name="Spelman D.W."/>
            <person name="Jenney A.W.J."/>
            <person name="Peleg A.Y."/>
        </authorList>
    </citation>
    <scope>NUCLEOTIDE SEQUENCE [LARGE SCALE GENOMIC DNA]</scope>
    <source>
        <strain evidence="4 5">CPO239</strain>
    </source>
</reference>
<organism evidence="4 5">
    <name type="scientific">Enterobacter asburiae</name>
    <dbReference type="NCBI Taxonomy" id="61645"/>
    <lineage>
        <taxon>Bacteria</taxon>
        <taxon>Pseudomonadati</taxon>
        <taxon>Pseudomonadota</taxon>
        <taxon>Gammaproteobacteria</taxon>
        <taxon>Enterobacterales</taxon>
        <taxon>Enterobacteriaceae</taxon>
        <taxon>Enterobacter</taxon>
        <taxon>Enterobacter cloacae complex</taxon>
    </lineage>
</organism>
<comment type="caution">
    <text evidence="4">The sequence shown here is derived from an EMBL/GenBank/DDBJ whole genome shotgun (WGS) entry which is preliminary data.</text>
</comment>
<keyword evidence="2" id="KW-0808">Transferase</keyword>
<protein>
    <submittedName>
        <fullName evidence="4">DUF4942 domain-containing protein</fullName>
    </submittedName>
</protein>
<accession>A0ABU6KU30</accession>
<evidence type="ECO:0000256" key="1">
    <source>
        <dbReference type="ARBA" id="ARBA00022603"/>
    </source>
</evidence>
<gene>
    <name evidence="4" type="ORF">QAA55_013110</name>
</gene>
<dbReference type="PROSITE" id="PS00092">
    <property type="entry name" value="N6_MTASE"/>
    <property type="match status" value="1"/>
</dbReference>
<name>A0ABU6KU30_ENTAS</name>
<dbReference type="Proteomes" id="UP001175344">
    <property type="component" value="Unassembled WGS sequence"/>
</dbReference>
<dbReference type="SUPFAM" id="SSF53335">
    <property type="entry name" value="S-adenosyl-L-methionine-dependent methyltransferases"/>
    <property type="match status" value="1"/>
</dbReference>
<dbReference type="InterPro" id="IPR031339">
    <property type="entry name" value="DUF4942"/>
</dbReference>
<keyword evidence="1" id="KW-0489">Methyltransferase</keyword>
<keyword evidence="5" id="KW-1185">Reference proteome</keyword>
<evidence type="ECO:0000256" key="2">
    <source>
        <dbReference type="ARBA" id="ARBA00022679"/>
    </source>
</evidence>
<dbReference type="EMBL" id="JARTQQ020000001">
    <property type="protein sequence ID" value="MEC5729347.1"/>
    <property type="molecule type" value="Genomic_DNA"/>
</dbReference>
<sequence>MTNEVFNTGEFFAPAPNDLVDNLMGRYYLERQKIESLAAILSDKDAHVAVDHFLNGNQRDERYRSLRNVNELFEKDGAIAHLNASYWQQALLLTDVLDVMPAKRREEWNDSIRQMNTPEFEEETVRATIVDMLNSRTKFFGERVDGIFRALSGEHVTNRPEGFNKRMILSGVYDQWGMTNYRMVNYVQDLRQVIAKFMGRPEPSYELTNKAMKAARDYPGEWMPIDGGEMRIRAYLKGTAHFEIHPEMAWRLNCILASLYPTAIPPEFRAKPKKRIKDFVLMESVLPVSVLQDLCSLEIDEYRPIQRHKWEEPIEPKTRNPFNRVFRGYGSTSDRFVRKESERILASIGGVRFSSGNWTWWEFEYDPTRVLAEIISSGCVPDDKSHQFYPTPPELAELCVKLACIEPNHTCLEPSAGHGGIAQFMPVDQTICVEISPLKCQVLDSKGFRVYEADFLKWAANGGCFDRIVMNPPFSDGRALLHLQAAAALTKTGSKIVAVLPASMKDKVVLPEEWNCTWSESRSGDFNGTSVSVVVLTAERQWKK</sequence>
<dbReference type="InterPro" id="IPR002052">
    <property type="entry name" value="DNA_methylase_N6_adenine_CS"/>
</dbReference>
<feature type="domain" description="DUF4942" evidence="3">
    <location>
        <begin position="80"/>
        <end position="261"/>
    </location>
</feature>
<proteinExistence type="predicted"/>
<dbReference type="CDD" id="cd02440">
    <property type="entry name" value="AdoMet_MTases"/>
    <property type="match status" value="1"/>
</dbReference>